<dbReference type="Pfam" id="PF04294">
    <property type="entry name" value="VanW"/>
    <property type="match status" value="1"/>
</dbReference>
<dbReference type="InterPro" id="IPR052913">
    <property type="entry name" value="Glycopeptide_resist_protein"/>
</dbReference>
<dbReference type="PANTHER" id="PTHR35788">
    <property type="entry name" value="EXPORTED PROTEIN-RELATED"/>
    <property type="match status" value="1"/>
</dbReference>
<accession>A0A2M6IV51</accession>
<dbReference type="InterPro" id="IPR007391">
    <property type="entry name" value="Vancomycin_resist_VanW"/>
</dbReference>
<dbReference type="AlphaFoldDB" id="A0A2M6IV51"/>
<evidence type="ECO:0000313" key="1">
    <source>
        <dbReference type="EMBL" id="PIQ73773.1"/>
    </source>
</evidence>
<name>A0A2M6IV51_9BACT</name>
<sequence>MTQFKAHASGSKILSDKLREDIDKEIQKITENNTKIKVVQISKAIDPDITIAQANNLGISELIGKGVSNYSHSIESRIHNVLLAASKFNGLIVPKNSVFSFNDVIGDISASTGYQAAYVIKDGKTVLGDGGGVCQVSTTLFRAALDTGLPIIDRTAHAYRVSYYENGSEPGFDATIYSPSVDFKFQNNTPGAILIETEEDTANNILVFKMYGTPDGRDVQISPVTIWDVAPPPEPTYEDDPTLPNGQVKQIDYAAWGAKTKFDYKVIKIDGTISIDETFFSNYRPWRAVFLRGTKT</sequence>
<dbReference type="Proteomes" id="UP000231056">
    <property type="component" value="Unassembled WGS sequence"/>
</dbReference>
<comment type="caution">
    <text evidence="1">The sequence shown here is derived from an EMBL/GenBank/DDBJ whole genome shotgun (WGS) entry which is preliminary data.</text>
</comment>
<dbReference type="PANTHER" id="PTHR35788:SF1">
    <property type="entry name" value="EXPORTED PROTEIN"/>
    <property type="match status" value="1"/>
</dbReference>
<evidence type="ECO:0000313" key="2">
    <source>
        <dbReference type="Proteomes" id="UP000231056"/>
    </source>
</evidence>
<evidence type="ECO:0008006" key="3">
    <source>
        <dbReference type="Google" id="ProtNLM"/>
    </source>
</evidence>
<organism evidence="1 2">
    <name type="scientific">Candidatus Roizmanbacteria bacterium CG11_big_fil_rev_8_21_14_0_20_36_8</name>
    <dbReference type="NCBI Taxonomy" id="1974856"/>
    <lineage>
        <taxon>Bacteria</taxon>
        <taxon>Candidatus Roizmaniibacteriota</taxon>
    </lineage>
</organism>
<reference evidence="1 2" key="1">
    <citation type="submission" date="2017-09" db="EMBL/GenBank/DDBJ databases">
        <title>Depth-based differentiation of microbial function through sediment-hosted aquifers and enrichment of novel symbionts in the deep terrestrial subsurface.</title>
        <authorList>
            <person name="Probst A.J."/>
            <person name="Ladd B."/>
            <person name="Jarett J.K."/>
            <person name="Geller-Mcgrath D.E."/>
            <person name="Sieber C.M."/>
            <person name="Emerson J.B."/>
            <person name="Anantharaman K."/>
            <person name="Thomas B.C."/>
            <person name="Malmstrom R."/>
            <person name="Stieglmeier M."/>
            <person name="Klingl A."/>
            <person name="Woyke T."/>
            <person name="Ryan C.M."/>
            <person name="Banfield J.F."/>
        </authorList>
    </citation>
    <scope>NUCLEOTIDE SEQUENCE [LARGE SCALE GENOMIC DNA]</scope>
    <source>
        <strain evidence="1">CG11_big_fil_rev_8_21_14_0_20_36_8</strain>
    </source>
</reference>
<dbReference type="EMBL" id="PCVM01000014">
    <property type="protein sequence ID" value="PIQ73773.1"/>
    <property type="molecule type" value="Genomic_DNA"/>
</dbReference>
<protein>
    <recommendedName>
        <fullName evidence="3">Peptidoglycan binding domain-containing protein</fullName>
    </recommendedName>
</protein>
<gene>
    <name evidence="1" type="ORF">COV58_00705</name>
</gene>
<proteinExistence type="predicted"/>